<comment type="subcellular location">
    <subcellularLocation>
        <location evidence="1 7">Cell membrane</location>
        <topology evidence="1 7">Multi-pass membrane protein</topology>
    </subcellularLocation>
</comment>
<evidence type="ECO:0000313" key="9">
    <source>
        <dbReference type="EMBL" id="RED52749.1"/>
    </source>
</evidence>
<evidence type="ECO:0000256" key="6">
    <source>
        <dbReference type="ARBA" id="ARBA00023136"/>
    </source>
</evidence>
<dbReference type="InterPro" id="IPR035906">
    <property type="entry name" value="MetI-like_sf"/>
</dbReference>
<proteinExistence type="inferred from homology"/>
<gene>
    <name evidence="9" type="ORF">DFP95_13115</name>
</gene>
<dbReference type="PANTHER" id="PTHR43227">
    <property type="entry name" value="BLL4140 PROTEIN"/>
    <property type="match status" value="1"/>
</dbReference>
<keyword evidence="2 7" id="KW-0813">Transport</keyword>
<evidence type="ECO:0000313" key="10">
    <source>
        <dbReference type="Proteomes" id="UP000256869"/>
    </source>
</evidence>
<protein>
    <submittedName>
        <fullName evidence="9">Putative aldouronate transport system permease protein</fullName>
    </submittedName>
</protein>
<dbReference type="GO" id="GO:0055085">
    <property type="term" value="P:transmembrane transport"/>
    <property type="evidence" value="ECO:0007669"/>
    <property type="project" value="InterPro"/>
</dbReference>
<dbReference type="PROSITE" id="PS50928">
    <property type="entry name" value="ABC_TM1"/>
    <property type="match status" value="1"/>
</dbReference>
<dbReference type="Gene3D" id="1.10.3720.10">
    <property type="entry name" value="MetI-like"/>
    <property type="match status" value="1"/>
</dbReference>
<feature type="domain" description="ABC transmembrane type-1" evidence="8">
    <location>
        <begin position="94"/>
        <end position="309"/>
    </location>
</feature>
<accession>A0A3D9HTH9</accession>
<feature type="transmembrane region" description="Helical" evidence="7">
    <location>
        <begin position="288"/>
        <end position="309"/>
    </location>
</feature>
<evidence type="ECO:0000259" key="8">
    <source>
        <dbReference type="PROSITE" id="PS50928"/>
    </source>
</evidence>
<name>A0A3D9HTH9_9BACL</name>
<sequence>MILNTIAAPNRKRSVRTVQKGVLAEVWKYRYLHLLALPCILYFLVFKYVPMYGIIIAFKDYKGMNGFSGIVHSDWVGLKNFNLFFNSIYFWRLVRNTVVLSVYLLIFAFPAPIILALLINEAGKAWFKRVVQSISYMPHFLSWVVCAGLVLQILSPTGGPVNALMELMGRDPVAFVSDPHYFRTILVLTNIWKEVGWGTIIYLAAITNIDPELYEAATMDGARKWHKMWFITLPGIKEIVAIMLILSMGNILDGHFEQVFNLYSPAVYEVADNFDTYVYRQGLVEAKFAYSAAVGLFKSVVALVLVVLANRVAKRLGSEGLW</sequence>
<evidence type="ECO:0000256" key="4">
    <source>
        <dbReference type="ARBA" id="ARBA00022692"/>
    </source>
</evidence>
<organism evidence="9 10">
    <name type="scientific">Cohnella lupini</name>
    <dbReference type="NCBI Taxonomy" id="1294267"/>
    <lineage>
        <taxon>Bacteria</taxon>
        <taxon>Bacillati</taxon>
        <taxon>Bacillota</taxon>
        <taxon>Bacilli</taxon>
        <taxon>Bacillales</taxon>
        <taxon>Paenibacillaceae</taxon>
        <taxon>Cohnella</taxon>
    </lineage>
</organism>
<feature type="transmembrane region" description="Helical" evidence="7">
    <location>
        <begin position="100"/>
        <end position="119"/>
    </location>
</feature>
<evidence type="ECO:0000256" key="3">
    <source>
        <dbReference type="ARBA" id="ARBA00022475"/>
    </source>
</evidence>
<comment type="caution">
    <text evidence="9">The sequence shown here is derived from an EMBL/GenBank/DDBJ whole genome shotgun (WGS) entry which is preliminary data.</text>
</comment>
<evidence type="ECO:0000256" key="5">
    <source>
        <dbReference type="ARBA" id="ARBA00022989"/>
    </source>
</evidence>
<dbReference type="InterPro" id="IPR000515">
    <property type="entry name" value="MetI-like"/>
</dbReference>
<dbReference type="Proteomes" id="UP000256869">
    <property type="component" value="Unassembled WGS sequence"/>
</dbReference>
<feature type="transmembrane region" description="Helical" evidence="7">
    <location>
        <begin position="140"/>
        <end position="161"/>
    </location>
</feature>
<evidence type="ECO:0000256" key="1">
    <source>
        <dbReference type="ARBA" id="ARBA00004651"/>
    </source>
</evidence>
<dbReference type="SUPFAM" id="SSF161098">
    <property type="entry name" value="MetI-like"/>
    <property type="match status" value="1"/>
</dbReference>
<keyword evidence="5 7" id="KW-1133">Transmembrane helix</keyword>
<keyword evidence="6 7" id="KW-0472">Membrane</keyword>
<keyword evidence="4 7" id="KW-0812">Transmembrane</keyword>
<dbReference type="Pfam" id="PF00528">
    <property type="entry name" value="BPD_transp_1"/>
    <property type="match status" value="1"/>
</dbReference>
<dbReference type="AlphaFoldDB" id="A0A3D9HTH9"/>
<dbReference type="PANTHER" id="PTHR43227:SF11">
    <property type="entry name" value="BLL4140 PROTEIN"/>
    <property type="match status" value="1"/>
</dbReference>
<dbReference type="CDD" id="cd06261">
    <property type="entry name" value="TM_PBP2"/>
    <property type="match status" value="1"/>
</dbReference>
<evidence type="ECO:0000256" key="2">
    <source>
        <dbReference type="ARBA" id="ARBA00022448"/>
    </source>
</evidence>
<keyword evidence="3" id="KW-1003">Cell membrane</keyword>
<reference evidence="9 10" key="1">
    <citation type="submission" date="2018-07" db="EMBL/GenBank/DDBJ databases">
        <title>Genomic Encyclopedia of Type Strains, Phase III (KMG-III): the genomes of soil and plant-associated and newly described type strains.</title>
        <authorList>
            <person name="Whitman W."/>
        </authorList>
    </citation>
    <scope>NUCLEOTIDE SEQUENCE [LARGE SCALE GENOMIC DNA]</scope>
    <source>
        <strain evidence="9 10">CECT 8236</strain>
    </source>
</reference>
<evidence type="ECO:0000256" key="7">
    <source>
        <dbReference type="RuleBase" id="RU363032"/>
    </source>
</evidence>
<feature type="transmembrane region" description="Helical" evidence="7">
    <location>
        <begin position="76"/>
        <end position="94"/>
    </location>
</feature>
<feature type="transmembrane region" description="Helical" evidence="7">
    <location>
        <begin position="228"/>
        <end position="252"/>
    </location>
</feature>
<dbReference type="EMBL" id="QRDY01000031">
    <property type="protein sequence ID" value="RED52749.1"/>
    <property type="molecule type" value="Genomic_DNA"/>
</dbReference>
<keyword evidence="10" id="KW-1185">Reference proteome</keyword>
<comment type="similarity">
    <text evidence="7">Belongs to the binding-protein-dependent transport system permease family.</text>
</comment>
<dbReference type="InterPro" id="IPR050809">
    <property type="entry name" value="UgpAE/MalFG_permease"/>
</dbReference>
<dbReference type="GO" id="GO:0005886">
    <property type="term" value="C:plasma membrane"/>
    <property type="evidence" value="ECO:0007669"/>
    <property type="project" value="UniProtKB-SubCell"/>
</dbReference>
<feature type="transmembrane region" description="Helical" evidence="7">
    <location>
        <begin position="31"/>
        <end position="55"/>
    </location>
</feature>